<gene>
    <name evidence="7" type="ORF">GGQ64_004002</name>
</gene>
<dbReference type="EMBL" id="JACIEE010000008">
    <property type="protein sequence ID" value="MBB3978767.1"/>
    <property type="molecule type" value="Genomic_DNA"/>
</dbReference>
<sequence length="583" mass="62882">MRTAIRNDGESRTVGAPSGTIPATGPAAAPVAANDDPPVRIAGRAEVPADAIPEPPAASVENPSPNLPSYPYFVASALLLLTQGFGMNMIAGNLPQLQGAYSATQNEAAWLIAAYLAPNVSLSIALVKVRNQYGLRRFAECSILFFMLVCILHLFVTDLSGAIAVRFVAGFAAAPLSSLGFLYMIEKLPPEKKLRYGIPAALTLIAVMPSLTRITFPTLFDLGGVHGLYIFELGLAMASFGAIYLLPLTSPPRIRAIERLDFISYPLIALGLGSMAVVLSTGRLYWWFEAPWLGELLVLSIVCLTLAIVIDLNREQPFIDFRWLLSPSMLHFTAVLLLFRLLLTEQTAAATNFFLVLGLQSDQLTGLYVVIALAAVTGGVACALLNRPGREPYIHFVCLLLIAVGAFMDSHATNLTRPHDIYVSQALMALASAMFLPPAMAKGIAEAFKRGPNHFLTFILVFLATQNIGGQLGSAVFGTMITLREKFHSNVLAQSITLTDPVVANRLSQLSATYGHRLTDRALLNVEGTSMLAQQITREANVLAYNDVFVLIAALSLFAAICLVLHLAFDTIRIRTQQDPATA</sequence>
<dbReference type="GO" id="GO:0022857">
    <property type="term" value="F:transmembrane transporter activity"/>
    <property type="evidence" value="ECO:0007669"/>
    <property type="project" value="InterPro"/>
</dbReference>
<dbReference type="RefSeq" id="WP_183807018.1">
    <property type="nucleotide sequence ID" value="NZ_JACIEE010000008.1"/>
</dbReference>
<dbReference type="InterPro" id="IPR036259">
    <property type="entry name" value="MFS_trans_sf"/>
</dbReference>
<feature type="transmembrane region" description="Helical" evidence="6">
    <location>
        <begin position="228"/>
        <end position="246"/>
    </location>
</feature>
<evidence type="ECO:0000256" key="6">
    <source>
        <dbReference type="SAM" id="Phobius"/>
    </source>
</evidence>
<evidence type="ECO:0000256" key="3">
    <source>
        <dbReference type="ARBA" id="ARBA00022989"/>
    </source>
</evidence>
<feature type="transmembrane region" description="Helical" evidence="6">
    <location>
        <begin position="196"/>
        <end position="216"/>
    </location>
</feature>
<evidence type="ECO:0000256" key="2">
    <source>
        <dbReference type="ARBA" id="ARBA00022692"/>
    </source>
</evidence>
<dbReference type="Pfam" id="PF07690">
    <property type="entry name" value="MFS_1"/>
    <property type="match status" value="1"/>
</dbReference>
<dbReference type="PANTHER" id="PTHR23501:SF51">
    <property type="entry name" value="MULTIDRUG RESISTANCE PROTEIN B"/>
    <property type="match status" value="1"/>
</dbReference>
<feature type="transmembrane region" description="Helical" evidence="6">
    <location>
        <begin position="108"/>
        <end position="126"/>
    </location>
</feature>
<evidence type="ECO:0000313" key="7">
    <source>
        <dbReference type="EMBL" id="MBB3978767.1"/>
    </source>
</evidence>
<feature type="region of interest" description="Disordered" evidence="5">
    <location>
        <begin position="1"/>
        <end position="38"/>
    </location>
</feature>
<protein>
    <submittedName>
        <fullName evidence="7">MFS family permease</fullName>
    </submittedName>
</protein>
<feature type="transmembrane region" description="Helical" evidence="6">
    <location>
        <begin position="392"/>
        <end position="409"/>
    </location>
</feature>
<feature type="transmembrane region" description="Helical" evidence="6">
    <location>
        <begin position="162"/>
        <end position="184"/>
    </location>
</feature>
<feature type="compositionally biased region" description="Basic and acidic residues" evidence="5">
    <location>
        <begin position="1"/>
        <end position="11"/>
    </location>
</feature>
<feature type="transmembrane region" description="Helical" evidence="6">
    <location>
        <begin position="324"/>
        <end position="343"/>
    </location>
</feature>
<dbReference type="InterPro" id="IPR011701">
    <property type="entry name" value="MFS"/>
</dbReference>
<keyword evidence="4 6" id="KW-0472">Membrane</keyword>
<dbReference type="Gene3D" id="1.20.1250.20">
    <property type="entry name" value="MFS general substrate transporter like domains"/>
    <property type="match status" value="1"/>
</dbReference>
<evidence type="ECO:0000256" key="5">
    <source>
        <dbReference type="SAM" id="MobiDB-lite"/>
    </source>
</evidence>
<dbReference type="Proteomes" id="UP000574761">
    <property type="component" value="Unassembled WGS sequence"/>
</dbReference>
<dbReference type="PANTHER" id="PTHR23501">
    <property type="entry name" value="MAJOR FACILITATOR SUPERFAMILY"/>
    <property type="match status" value="1"/>
</dbReference>
<feature type="transmembrane region" description="Helical" evidence="6">
    <location>
        <begin position="267"/>
        <end position="286"/>
    </location>
</feature>
<proteinExistence type="predicted"/>
<comment type="caution">
    <text evidence="7">The sequence shown here is derived from an EMBL/GenBank/DDBJ whole genome shotgun (WGS) entry which is preliminary data.</text>
</comment>
<feature type="transmembrane region" description="Helical" evidence="6">
    <location>
        <begin position="70"/>
        <end position="88"/>
    </location>
</feature>
<organism evidence="7 8">
    <name type="scientific">Mycoplana azooxidifex</name>
    <dbReference type="NCBI Taxonomy" id="1636188"/>
    <lineage>
        <taxon>Bacteria</taxon>
        <taxon>Pseudomonadati</taxon>
        <taxon>Pseudomonadota</taxon>
        <taxon>Alphaproteobacteria</taxon>
        <taxon>Hyphomicrobiales</taxon>
        <taxon>Rhizobiaceae</taxon>
        <taxon>Mycoplana</taxon>
    </lineage>
</organism>
<comment type="subcellular location">
    <subcellularLocation>
        <location evidence="1">Membrane</location>
        <topology evidence="1">Multi-pass membrane protein</topology>
    </subcellularLocation>
</comment>
<dbReference type="GO" id="GO:0005886">
    <property type="term" value="C:plasma membrane"/>
    <property type="evidence" value="ECO:0007669"/>
    <property type="project" value="TreeGrafter"/>
</dbReference>
<keyword evidence="2 6" id="KW-0812">Transmembrane</keyword>
<evidence type="ECO:0000256" key="1">
    <source>
        <dbReference type="ARBA" id="ARBA00004141"/>
    </source>
</evidence>
<keyword evidence="8" id="KW-1185">Reference proteome</keyword>
<feature type="transmembrane region" description="Helical" evidence="6">
    <location>
        <begin position="548"/>
        <end position="569"/>
    </location>
</feature>
<feature type="transmembrane region" description="Helical" evidence="6">
    <location>
        <begin position="363"/>
        <end position="385"/>
    </location>
</feature>
<name>A0A7W6GKX0_9HYPH</name>
<feature type="compositionally biased region" description="Low complexity" evidence="5">
    <location>
        <begin position="16"/>
        <end position="36"/>
    </location>
</feature>
<feature type="transmembrane region" description="Helical" evidence="6">
    <location>
        <begin position="138"/>
        <end position="156"/>
    </location>
</feature>
<evidence type="ECO:0000256" key="4">
    <source>
        <dbReference type="ARBA" id="ARBA00023136"/>
    </source>
</evidence>
<evidence type="ECO:0000313" key="8">
    <source>
        <dbReference type="Proteomes" id="UP000574761"/>
    </source>
</evidence>
<keyword evidence="3 6" id="KW-1133">Transmembrane helix</keyword>
<dbReference type="SUPFAM" id="SSF103473">
    <property type="entry name" value="MFS general substrate transporter"/>
    <property type="match status" value="1"/>
</dbReference>
<dbReference type="AlphaFoldDB" id="A0A7W6GKX0"/>
<accession>A0A7W6GKX0</accession>
<feature type="transmembrane region" description="Helical" evidence="6">
    <location>
        <begin position="292"/>
        <end position="312"/>
    </location>
</feature>
<feature type="transmembrane region" description="Helical" evidence="6">
    <location>
        <begin position="421"/>
        <end position="441"/>
    </location>
</feature>
<reference evidence="7 8" key="1">
    <citation type="submission" date="2020-08" db="EMBL/GenBank/DDBJ databases">
        <title>Genomic Encyclopedia of Type Strains, Phase IV (KMG-IV): sequencing the most valuable type-strain genomes for metagenomic binning, comparative biology and taxonomic classification.</title>
        <authorList>
            <person name="Goeker M."/>
        </authorList>
    </citation>
    <scope>NUCLEOTIDE SEQUENCE [LARGE SCALE GENOMIC DNA]</scope>
    <source>
        <strain evidence="7 8">DSM 100211</strain>
    </source>
</reference>
<feature type="transmembrane region" description="Helical" evidence="6">
    <location>
        <begin position="453"/>
        <end position="477"/>
    </location>
</feature>